<dbReference type="PANTHER" id="PTHR43160:SF3">
    <property type="entry name" value="ACONITATE HYDRATASE, MITOCHONDRIAL"/>
    <property type="match status" value="1"/>
</dbReference>
<feature type="domain" description="Aconitase A/isopropylmalate dehydratase small subunit swivel" evidence="5">
    <location>
        <begin position="525"/>
        <end position="577"/>
    </location>
</feature>
<dbReference type="InterPro" id="IPR015931">
    <property type="entry name" value="Acnase/IPM_dHydase_lsu_aba_1/3"/>
</dbReference>
<dbReference type="Proteomes" id="UP001262032">
    <property type="component" value="Unassembled WGS sequence"/>
</dbReference>
<evidence type="ECO:0000259" key="5">
    <source>
        <dbReference type="Pfam" id="PF00694"/>
    </source>
</evidence>
<keyword evidence="2" id="KW-0408">Iron</keyword>
<dbReference type="PRINTS" id="PR00415">
    <property type="entry name" value="ACONITASE"/>
</dbReference>
<dbReference type="RefSeq" id="WP_310110429.1">
    <property type="nucleotide sequence ID" value="NZ_JAVDTN010000004.1"/>
</dbReference>
<keyword evidence="6" id="KW-0456">Lyase</keyword>
<dbReference type="SUPFAM" id="SSF53732">
    <property type="entry name" value="Aconitase iron-sulfur domain"/>
    <property type="match status" value="1"/>
</dbReference>
<dbReference type="Gene3D" id="3.20.19.10">
    <property type="entry name" value="Aconitase, domain 4"/>
    <property type="match status" value="1"/>
</dbReference>
<dbReference type="AlphaFoldDB" id="A0AAW8N7K4"/>
<dbReference type="GO" id="GO:0005829">
    <property type="term" value="C:cytosol"/>
    <property type="evidence" value="ECO:0007669"/>
    <property type="project" value="TreeGrafter"/>
</dbReference>
<proteinExistence type="predicted"/>
<feature type="domain" description="Aconitase/3-isopropylmalate dehydratase large subunit alpha/beta/alpha" evidence="4">
    <location>
        <begin position="285"/>
        <end position="407"/>
    </location>
</feature>
<sequence length="670" mass="70508">MAQNLTQKLLASHLASGELTPGSDITIAVDQILIEDATGTMTAMQFEMLGVDYIAVPLAVMYVDHNVLQIDDKNMQDHHYLRTFSARYGLRYSPAGHGISHYIHLEHFSRPGGVLVGADSHTSTAGALGMFALGAGGLEVAVAMAGYGFDFVCPAVVGVELTGTLGADAEAKDVVLELLRRHGVRGGRGKVFEFHGEGVASLSVSARATICNMIIETGAATAVFPSDEQTLTWLRAQRREDQFVPLAADAGAAYDDDERLDLSGLVPLVALPHSPGNVRPVSELPRTEVVQVCVGSSVNSSYEDLATVAAILKGHTVHPSVQLTVTPGSRQILQTIIASGVYEDLMEAGARMLEPVCGPCVGIGQAPTESAPSLRTFNRNFPGRSGTAEDRVYLCSPSTAAASALEGAIVDASTVSRGGLRPAAPPRPEVHDLHIAGVLPLESRRGIEIERGSNLVPPPQPEPLPANLDARVLIVVGDDISTGDMAPDGAIAMSVWSNIAVCARFMFRRLDPEFHDRALEWGGGIIVGGENYGQGSSREHAALIPLYLGVRVVAARSYARIHRRNLIAAGIVPLVLPSDAHSSTGQRWVIDGLADALAGGSRFVTARVDGDAELELGLDFSPAERAVLLAGGLLAQVRAGGRSVLAGDAVVQADVAVVSQSRSAQSRSSR</sequence>
<feature type="domain" description="Aconitase/3-isopropylmalate dehydratase large subunit alpha/beta/alpha" evidence="4">
    <location>
        <begin position="8"/>
        <end position="284"/>
    </location>
</feature>
<evidence type="ECO:0000259" key="4">
    <source>
        <dbReference type="Pfam" id="PF00330"/>
    </source>
</evidence>
<evidence type="ECO:0000256" key="2">
    <source>
        <dbReference type="ARBA" id="ARBA00023004"/>
    </source>
</evidence>
<dbReference type="Pfam" id="PF00694">
    <property type="entry name" value="Aconitase_C"/>
    <property type="match status" value="1"/>
</dbReference>
<dbReference type="GO" id="GO:0003994">
    <property type="term" value="F:aconitate hydratase activity"/>
    <property type="evidence" value="ECO:0007669"/>
    <property type="project" value="UniProtKB-EC"/>
</dbReference>
<dbReference type="SUPFAM" id="SSF52016">
    <property type="entry name" value="LeuD/IlvD-like"/>
    <property type="match status" value="1"/>
</dbReference>
<evidence type="ECO:0000256" key="3">
    <source>
        <dbReference type="ARBA" id="ARBA00023014"/>
    </source>
</evidence>
<dbReference type="InterPro" id="IPR050926">
    <property type="entry name" value="Aconitase/IPM_isomerase"/>
</dbReference>
<evidence type="ECO:0000313" key="7">
    <source>
        <dbReference type="Proteomes" id="UP001262032"/>
    </source>
</evidence>
<comment type="caution">
    <text evidence="6">The sequence shown here is derived from an EMBL/GenBank/DDBJ whole genome shotgun (WGS) entry which is preliminary data.</text>
</comment>
<accession>A0AAW8N7K4</accession>
<protein>
    <submittedName>
        <fullName evidence="6">Aconitate hydratase</fullName>
        <ecNumber evidence="6">4.2.1.3</ecNumber>
    </submittedName>
</protein>
<dbReference type="EMBL" id="JAVDWN010000004">
    <property type="protein sequence ID" value="MDR7163411.1"/>
    <property type="molecule type" value="Genomic_DNA"/>
</dbReference>
<dbReference type="GO" id="GO:0051539">
    <property type="term" value="F:4 iron, 4 sulfur cluster binding"/>
    <property type="evidence" value="ECO:0007669"/>
    <property type="project" value="TreeGrafter"/>
</dbReference>
<dbReference type="Pfam" id="PF00330">
    <property type="entry name" value="Aconitase"/>
    <property type="match status" value="2"/>
</dbReference>
<name>A0AAW8N7K4_PSEOX</name>
<dbReference type="InterPro" id="IPR015928">
    <property type="entry name" value="Aconitase/3IPM_dehydase_swvl"/>
</dbReference>
<dbReference type="GO" id="GO:0006099">
    <property type="term" value="P:tricarboxylic acid cycle"/>
    <property type="evidence" value="ECO:0007669"/>
    <property type="project" value="TreeGrafter"/>
</dbReference>
<dbReference type="PANTHER" id="PTHR43160">
    <property type="entry name" value="ACONITATE HYDRATASE B"/>
    <property type="match status" value="1"/>
</dbReference>
<organism evidence="6 7">
    <name type="scientific">Pseudarthrobacter oxydans</name>
    <name type="common">Arthrobacter oxydans</name>
    <dbReference type="NCBI Taxonomy" id="1671"/>
    <lineage>
        <taxon>Bacteria</taxon>
        <taxon>Bacillati</taxon>
        <taxon>Actinomycetota</taxon>
        <taxon>Actinomycetes</taxon>
        <taxon>Micrococcales</taxon>
        <taxon>Micrococcaceae</taxon>
        <taxon>Pseudarthrobacter</taxon>
    </lineage>
</organism>
<evidence type="ECO:0000313" key="6">
    <source>
        <dbReference type="EMBL" id="MDR7163411.1"/>
    </source>
</evidence>
<gene>
    <name evidence="6" type="ORF">J2X12_001425</name>
</gene>
<dbReference type="NCBIfam" id="NF005558">
    <property type="entry name" value="PRK07229.1"/>
    <property type="match status" value="1"/>
</dbReference>
<reference evidence="6" key="1">
    <citation type="submission" date="2023-07" db="EMBL/GenBank/DDBJ databases">
        <title>Sorghum-associated microbial communities from plants grown in Nebraska, USA.</title>
        <authorList>
            <person name="Schachtman D."/>
        </authorList>
    </citation>
    <scope>NUCLEOTIDE SEQUENCE</scope>
    <source>
        <strain evidence="6">BE261</strain>
    </source>
</reference>
<dbReference type="GO" id="GO:0046872">
    <property type="term" value="F:metal ion binding"/>
    <property type="evidence" value="ECO:0007669"/>
    <property type="project" value="UniProtKB-KW"/>
</dbReference>
<dbReference type="Gene3D" id="3.30.499.10">
    <property type="entry name" value="Aconitase, domain 3"/>
    <property type="match status" value="2"/>
</dbReference>
<dbReference type="GeneID" id="97421807"/>
<dbReference type="InterPro" id="IPR001030">
    <property type="entry name" value="Acoase/IPM_deHydtase_lsu_aba"/>
</dbReference>
<evidence type="ECO:0000256" key="1">
    <source>
        <dbReference type="ARBA" id="ARBA00022723"/>
    </source>
</evidence>
<dbReference type="InterPro" id="IPR036008">
    <property type="entry name" value="Aconitase_4Fe-4S_dom"/>
</dbReference>
<dbReference type="InterPro" id="IPR000573">
    <property type="entry name" value="AconitaseA/IPMdHydase_ssu_swvl"/>
</dbReference>
<keyword evidence="1" id="KW-0479">Metal-binding</keyword>
<dbReference type="EC" id="4.2.1.3" evidence="6"/>
<keyword evidence="3" id="KW-0411">Iron-sulfur</keyword>